<evidence type="ECO:0000256" key="1">
    <source>
        <dbReference type="SAM" id="SignalP"/>
    </source>
</evidence>
<dbReference type="AlphaFoldDB" id="A0A4Z2FN96"/>
<reference evidence="2 3" key="1">
    <citation type="submission" date="2019-03" db="EMBL/GenBank/DDBJ databases">
        <title>First draft genome of Liparis tanakae, snailfish: a comprehensive survey of snailfish specific genes.</title>
        <authorList>
            <person name="Kim W."/>
            <person name="Song I."/>
            <person name="Jeong J.-H."/>
            <person name="Kim D."/>
            <person name="Kim S."/>
            <person name="Ryu S."/>
            <person name="Song J.Y."/>
            <person name="Lee S.K."/>
        </authorList>
    </citation>
    <scope>NUCLEOTIDE SEQUENCE [LARGE SCALE GENOMIC DNA]</scope>
    <source>
        <tissue evidence="2">Muscle</tissue>
    </source>
</reference>
<evidence type="ECO:0000313" key="2">
    <source>
        <dbReference type="EMBL" id="TNN42609.1"/>
    </source>
</evidence>
<name>A0A4Z2FN96_9TELE</name>
<dbReference type="EMBL" id="SRLO01001024">
    <property type="protein sequence ID" value="TNN42609.1"/>
    <property type="molecule type" value="Genomic_DNA"/>
</dbReference>
<accession>A0A4Z2FN96</accession>
<proteinExistence type="predicted"/>
<feature type="signal peptide" evidence="1">
    <location>
        <begin position="1"/>
        <end position="34"/>
    </location>
</feature>
<dbReference type="Proteomes" id="UP000314294">
    <property type="component" value="Unassembled WGS sequence"/>
</dbReference>
<keyword evidence="3" id="KW-1185">Reference proteome</keyword>
<evidence type="ECO:0000313" key="3">
    <source>
        <dbReference type="Proteomes" id="UP000314294"/>
    </source>
</evidence>
<protein>
    <submittedName>
        <fullName evidence="2">Uncharacterized protein</fullName>
    </submittedName>
</protein>
<keyword evidence="1" id="KW-0732">Signal</keyword>
<feature type="chain" id="PRO_5021286663" evidence="1">
    <location>
        <begin position="35"/>
        <end position="75"/>
    </location>
</feature>
<gene>
    <name evidence="2" type="ORF">EYF80_047196</name>
</gene>
<comment type="caution">
    <text evidence="2">The sequence shown here is derived from an EMBL/GenBank/DDBJ whole genome shotgun (WGS) entry which is preliminary data.</text>
</comment>
<organism evidence="2 3">
    <name type="scientific">Liparis tanakae</name>
    <name type="common">Tanaka's snailfish</name>
    <dbReference type="NCBI Taxonomy" id="230148"/>
    <lineage>
        <taxon>Eukaryota</taxon>
        <taxon>Metazoa</taxon>
        <taxon>Chordata</taxon>
        <taxon>Craniata</taxon>
        <taxon>Vertebrata</taxon>
        <taxon>Euteleostomi</taxon>
        <taxon>Actinopterygii</taxon>
        <taxon>Neopterygii</taxon>
        <taxon>Teleostei</taxon>
        <taxon>Neoteleostei</taxon>
        <taxon>Acanthomorphata</taxon>
        <taxon>Eupercaria</taxon>
        <taxon>Perciformes</taxon>
        <taxon>Cottioidei</taxon>
        <taxon>Cottales</taxon>
        <taxon>Liparidae</taxon>
        <taxon>Liparis</taxon>
    </lineage>
</organism>
<sequence>MLLPETRHMKPTSIQREIHLLLLLLASEAGGADEERLNHPEAIRIIRSAPKTFKPLLRGEKNTPLTLPVSREEAR</sequence>